<dbReference type="EMBL" id="CAJNOV010000139">
    <property type="protein sequence ID" value="CAF0999532.1"/>
    <property type="molecule type" value="Genomic_DNA"/>
</dbReference>
<feature type="compositionally biased region" description="Pro residues" evidence="6">
    <location>
        <begin position="1"/>
        <end position="13"/>
    </location>
</feature>
<feature type="compositionally biased region" description="Low complexity" evidence="6">
    <location>
        <begin position="299"/>
        <end position="313"/>
    </location>
</feature>
<dbReference type="Gene3D" id="1.10.238.10">
    <property type="entry name" value="EF-hand"/>
    <property type="match status" value="1"/>
</dbReference>
<dbReference type="Proteomes" id="UP000663824">
    <property type="component" value="Unassembled WGS sequence"/>
</dbReference>
<dbReference type="Proteomes" id="UP000663834">
    <property type="component" value="Unassembled WGS sequence"/>
</dbReference>
<dbReference type="Proteomes" id="UP000663855">
    <property type="component" value="Unassembled WGS sequence"/>
</dbReference>
<dbReference type="SUPFAM" id="SSF47473">
    <property type="entry name" value="EF-hand"/>
    <property type="match status" value="1"/>
</dbReference>
<keyword evidence="4" id="KW-0966">Cell projection</keyword>
<feature type="region of interest" description="Disordered" evidence="6">
    <location>
        <begin position="1"/>
        <end position="23"/>
    </location>
</feature>
<proteinExistence type="predicted"/>
<keyword evidence="3" id="KW-0677">Repeat</keyword>
<dbReference type="Pfam" id="PF12894">
    <property type="entry name" value="ANAPC4_WD40"/>
    <property type="match status" value="1"/>
</dbReference>
<evidence type="ECO:0000256" key="4">
    <source>
        <dbReference type="ARBA" id="ARBA00023273"/>
    </source>
</evidence>
<evidence type="ECO:0000259" key="7">
    <source>
        <dbReference type="Pfam" id="PF12894"/>
    </source>
</evidence>
<dbReference type="AlphaFoldDB" id="A0A816JUH5"/>
<dbReference type="InterPro" id="IPR001680">
    <property type="entry name" value="WD40_rpt"/>
</dbReference>
<dbReference type="SMART" id="SM00320">
    <property type="entry name" value="WD40"/>
    <property type="match status" value="8"/>
</dbReference>
<dbReference type="InterPro" id="IPR050630">
    <property type="entry name" value="WD_repeat_EMAP"/>
</dbReference>
<dbReference type="PANTHER" id="PTHR13720">
    <property type="entry name" value="WD-40 REPEAT PROTEIN"/>
    <property type="match status" value="1"/>
</dbReference>
<evidence type="ECO:0000313" key="9">
    <source>
        <dbReference type="EMBL" id="CAF1216566.1"/>
    </source>
</evidence>
<dbReference type="InterPro" id="IPR036322">
    <property type="entry name" value="WD40_repeat_dom_sf"/>
</dbReference>
<dbReference type="SUPFAM" id="SSF50978">
    <property type="entry name" value="WD40 repeat-like"/>
    <property type="match status" value="3"/>
</dbReference>
<dbReference type="InterPro" id="IPR024977">
    <property type="entry name" value="Apc4-like_WD40_dom"/>
</dbReference>
<dbReference type="Pfam" id="PF00400">
    <property type="entry name" value="WD40"/>
    <property type="match status" value="2"/>
</dbReference>
<sequence length="1088" mass="124695">MSISPPEAPPYPTTPEDDRENEETSTSAYAEILSFQWCFGFNKDLPVLNLSINNTKKLFFVASQIGVLYDFANNRQQLLIGHRNNITCCCISNDKRWLCTGDSGRDCTIIIWDTITGLPNQTYFDVINGTGAVAFSNDAKYLATMSQQAPQIMSIWDWTAESDRPLCALELRNDYSSQHYLQFNPRQSSQLVSNSTTQVIFYEWSHENGINYYDPELSERTFNTPREKLGYLTESVFLLHPTRVVTGTTTGKLVLWDCKTTGNAFEMNKKQTNEIKQNDLSRQSTKMVDNRELTRDTLKSSTSTRSGTLSSRKSSAKTNEQSDQDDEEKTEKQVTFIEPPEKTNDQRTDERSAFSSMNKRALKLCEPQRKAITVLVATNDLVVTGDSDGVIRFFDQELKLRMWFEHFRVGPIQSISFTYTTSDYAPPYMSSNLAHKHNESTLAQPPFASFDFTISSSHAVIAHVTQSGQQISIIKRDSSTAIYALDTHPFDHKLCFANASGRLQLWDYQQKTIITSVQHTHDNAITQLRYNHNASFIAVGYANGQLTLCDALSLESILKAPFHYAKTTILFIEFSQTSTYLATAEDDYTVSVYRQNLNSEDMYTFLGRYRAHYKPIRALFFGLTPDDNQPILITIGADHILAEYDLNESEIDHLALKPSTRIEQIAEPMSACHYPSSLTKESFLITINNEYKYKLYNSSTKMCRKTILGPTFGSPLRKIGILPKLDEDSNEEYIYFMTTDKIGLQRLPLTGNPYDQMAIIAHPNRVSDVRSSYDGQYLFTSGGLDNVVHMLRVNPEVLQAQAQLGGKDLIPFYKLLEGGRDGEIFREMQELFYYSQLRYQDINRFDRREVTAKIPLSEIPFVMRALGYYPTEQEIDDMLNEVKFSTYVDTNTYVENIDLNDFIKLYINHRPAFGLNPSDLYHAFSAIANQWDHGNGQPQMNRENLLYLLQQYGEHINDYEMADCLSNLLHLNNESTEMFDTMNAEDACQFIENQLPEYVTIQTFMEDLLKMPSQYVDQVMFSVKAQQRHRSSIAFPKEKKNQYSIEQQKQQQQQQQHQQQQHPQQVQQRLRSAMTSTTRSTTSASNDS</sequence>
<dbReference type="EMBL" id="CAJNOW010000039">
    <property type="protein sequence ID" value="CAF1216566.1"/>
    <property type="molecule type" value="Genomic_DNA"/>
</dbReference>
<reference evidence="10" key="1">
    <citation type="submission" date="2021-02" db="EMBL/GenBank/DDBJ databases">
        <authorList>
            <person name="Nowell W R."/>
        </authorList>
    </citation>
    <scope>NUCLEOTIDE SEQUENCE</scope>
</reference>
<dbReference type="InterPro" id="IPR015943">
    <property type="entry name" value="WD40/YVTN_repeat-like_dom_sf"/>
</dbReference>
<evidence type="ECO:0000256" key="5">
    <source>
        <dbReference type="ARBA" id="ARBA00040994"/>
    </source>
</evidence>
<dbReference type="OrthoDB" id="4899631at2759"/>
<evidence type="ECO:0000313" key="11">
    <source>
        <dbReference type="Proteomes" id="UP000663824"/>
    </source>
</evidence>
<dbReference type="EMBL" id="CAJNRE010000028">
    <property type="protein sequence ID" value="CAF1906036.1"/>
    <property type="molecule type" value="Genomic_DNA"/>
</dbReference>
<gene>
    <name evidence="8" type="ORF">CJN711_LOCUS2279</name>
    <name evidence="9" type="ORF">KQP761_LOCUS598</name>
    <name evidence="10" type="ORF">MBJ925_LOCUS444</name>
</gene>
<comment type="caution">
    <text evidence="10">The sequence shown here is derived from an EMBL/GenBank/DDBJ whole genome shotgun (WGS) entry which is preliminary data.</text>
</comment>
<name>A0A816JUH5_9BILA</name>
<evidence type="ECO:0000313" key="10">
    <source>
        <dbReference type="EMBL" id="CAF1906036.1"/>
    </source>
</evidence>
<dbReference type="PANTHER" id="PTHR13720:SF13">
    <property type="entry name" value="CILIA- AND FLAGELLA-ASSOCIATED PROTEIN 251"/>
    <property type="match status" value="1"/>
</dbReference>
<evidence type="ECO:0000256" key="6">
    <source>
        <dbReference type="SAM" id="MobiDB-lite"/>
    </source>
</evidence>
<evidence type="ECO:0000313" key="8">
    <source>
        <dbReference type="EMBL" id="CAF0999532.1"/>
    </source>
</evidence>
<evidence type="ECO:0000256" key="2">
    <source>
        <dbReference type="ARBA" id="ARBA00022574"/>
    </source>
</evidence>
<accession>A0A816JUH5</accession>
<feature type="compositionally biased region" description="Basic and acidic residues" evidence="6">
    <location>
        <begin position="288"/>
        <end position="298"/>
    </location>
</feature>
<evidence type="ECO:0000256" key="3">
    <source>
        <dbReference type="ARBA" id="ARBA00022737"/>
    </source>
</evidence>
<comment type="subcellular location">
    <subcellularLocation>
        <location evidence="1">Cell projection</location>
        <location evidence="1">Cilium</location>
    </subcellularLocation>
</comment>
<feature type="region of interest" description="Disordered" evidence="6">
    <location>
        <begin position="269"/>
        <end position="353"/>
    </location>
</feature>
<organism evidence="10 11">
    <name type="scientific">Rotaria magnacalcarata</name>
    <dbReference type="NCBI Taxonomy" id="392030"/>
    <lineage>
        <taxon>Eukaryota</taxon>
        <taxon>Metazoa</taxon>
        <taxon>Spiralia</taxon>
        <taxon>Gnathifera</taxon>
        <taxon>Rotifera</taxon>
        <taxon>Eurotatoria</taxon>
        <taxon>Bdelloidea</taxon>
        <taxon>Philodinida</taxon>
        <taxon>Philodinidae</taxon>
        <taxon>Rotaria</taxon>
    </lineage>
</organism>
<feature type="compositionally biased region" description="Basic and acidic residues" evidence="6">
    <location>
        <begin position="339"/>
        <end position="352"/>
    </location>
</feature>
<feature type="compositionally biased region" description="Basic and acidic residues" evidence="6">
    <location>
        <begin position="269"/>
        <end position="279"/>
    </location>
</feature>
<dbReference type="Gene3D" id="2.130.10.10">
    <property type="entry name" value="YVTN repeat-like/Quinoprotein amine dehydrogenase"/>
    <property type="match status" value="2"/>
</dbReference>
<protein>
    <recommendedName>
        <fullName evidence="5">Cilia- and flagella-associated protein 251</fullName>
    </recommendedName>
</protein>
<dbReference type="InterPro" id="IPR011992">
    <property type="entry name" value="EF-hand-dom_pair"/>
</dbReference>
<feature type="compositionally biased region" description="Low complexity" evidence="6">
    <location>
        <begin position="1047"/>
        <end position="1088"/>
    </location>
</feature>
<evidence type="ECO:0000256" key="1">
    <source>
        <dbReference type="ARBA" id="ARBA00004138"/>
    </source>
</evidence>
<feature type="domain" description="Anaphase-promoting complex subunit 4-like WD40" evidence="7">
    <location>
        <begin position="497"/>
        <end position="573"/>
    </location>
</feature>
<keyword evidence="2" id="KW-0853">WD repeat</keyword>
<dbReference type="GO" id="GO:0031514">
    <property type="term" value="C:motile cilium"/>
    <property type="evidence" value="ECO:0007669"/>
    <property type="project" value="TreeGrafter"/>
</dbReference>
<feature type="region of interest" description="Disordered" evidence="6">
    <location>
        <begin position="1032"/>
        <end position="1088"/>
    </location>
</feature>